<keyword evidence="5" id="KW-0067">ATP-binding</keyword>
<accession>A0A843X531</accession>
<comment type="catalytic activity">
    <reaction evidence="7">
        <text>oxaloacetate + ATP = phosphoenolpyruvate + ADP + CO2</text>
        <dbReference type="Rhea" id="RHEA:18617"/>
        <dbReference type="ChEBI" id="CHEBI:16452"/>
        <dbReference type="ChEBI" id="CHEBI:16526"/>
        <dbReference type="ChEBI" id="CHEBI:30616"/>
        <dbReference type="ChEBI" id="CHEBI:58702"/>
        <dbReference type="ChEBI" id="CHEBI:456216"/>
        <dbReference type="EC" id="4.1.1.49"/>
    </reaction>
</comment>
<dbReference type="GO" id="GO:0004612">
    <property type="term" value="F:phosphoenolpyruvate carboxykinase (ATP) activity"/>
    <property type="evidence" value="ECO:0007669"/>
    <property type="project" value="UniProtKB-EC"/>
</dbReference>
<dbReference type="InterPro" id="IPR001272">
    <property type="entry name" value="PEP_carboxykinase_ATP"/>
</dbReference>
<protein>
    <recommendedName>
        <fullName evidence="3">phosphoenolpyruvate carboxykinase (ATP)</fullName>
        <ecNumber evidence="3">4.1.1.49</ecNumber>
    </recommendedName>
</protein>
<evidence type="ECO:0000256" key="5">
    <source>
        <dbReference type="ARBA" id="ARBA00022840"/>
    </source>
</evidence>
<organism evidence="9 10">
    <name type="scientific">Colocasia esculenta</name>
    <name type="common">Wild taro</name>
    <name type="synonym">Arum esculentum</name>
    <dbReference type="NCBI Taxonomy" id="4460"/>
    <lineage>
        <taxon>Eukaryota</taxon>
        <taxon>Viridiplantae</taxon>
        <taxon>Streptophyta</taxon>
        <taxon>Embryophyta</taxon>
        <taxon>Tracheophyta</taxon>
        <taxon>Spermatophyta</taxon>
        <taxon>Magnoliopsida</taxon>
        <taxon>Liliopsida</taxon>
        <taxon>Araceae</taxon>
        <taxon>Aroideae</taxon>
        <taxon>Colocasieae</taxon>
        <taxon>Colocasia</taxon>
    </lineage>
</organism>
<dbReference type="AlphaFoldDB" id="A0A843X531"/>
<evidence type="ECO:0000256" key="4">
    <source>
        <dbReference type="ARBA" id="ARBA00022741"/>
    </source>
</evidence>
<keyword evidence="10" id="KW-1185">Reference proteome</keyword>
<dbReference type="Pfam" id="PF01293">
    <property type="entry name" value="PEPCK_ATP"/>
    <property type="match status" value="1"/>
</dbReference>
<dbReference type="OrthoDB" id="68755at2759"/>
<dbReference type="UniPathway" id="UPA00138"/>
<dbReference type="Gene3D" id="3.40.449.10">
    <property type="entry name" value="Phosphoenolpyruvate Carboxykinase, domain 1"/>
    <property type="match status" value="1"/>
</dbReference>
<feature type="region of interest" description="Disordered" evidence="8">
    <location>
        <begin position="18"/>
        <end position="54"/>
    </location>
</feature>
<evidence type="ECO:0000256" key="6">
    <source>
        <dbReference type="ARBA" id="ARBA00023239"/>
    </source>
</evidence>
<evidence type="ECO:0000256" key="8">
    <source>
        <dbReference type="SAM" id="MobiDB-lite"/>
    </source>
</evidence>
<comment type="pathway">
    <text evidence="1">Carbohydrate biosynthesis; gluconeogenesis.</text>
</comment>
<dbReference type="SUPFAM" id="SSF53795">
    <property type="entry name" value="PEP carboxykinase-like"/>
    <property type="match status" value="1"/>
</dbReference>
<evidence type="ECO:0000256" key="1">
    <source>
        <dbReference type="ARBA" id="ARBA00004742"/>
    </source>
</evidence>
<dbReference type="Proteomes" id="UP000652761">
    <property type="component" value="Unassembled WGS sequence"/>
</dbReference>
<feature type="compositionally biased region" description="Low complexity" evidence="8">
    <location>
        <begin position="39"/>
        <end position="48"/>
    </location>
</feature>
<dbReference type="InterPro" id="IPR013035">
    <property type="entry name" value="PEP_carboxykinase_C"/>
</dbReference>
<name>A0A843X531_COLES</name>
<evidence type="ECO:0000256" key="3">
    <source>
        <dbReference type="ARBA" id="ARBA00012363"/>
    </source>
</evidence>
<reference evidence="9" key="1">
    <citation type="submission" date="2017-07" db="EMBL/GenBank/DDBJ databases">
        <title>Taro Niue Genome Assembly and Annotation.</title>
        <authorList>
            <person name="Atibalentja N."/>
            <person name="Keating K."/>
            <person name="Fields C.J."/>
        </authorList>
    </citation>
    <scope>NUCLEOTIDE SEQUENCE</scope>
    <source>
        <strain evidence="9">Niue_2</strain>
        <tissue evidence="9">Leaf</tissue>
    </source>
</reference>
<evidence type="ECO:0000313" key="10">
    <source>
        <dbReference type="Proteomes" id="UP000652761"/>
    </source>
</evidence>
<proteinExistence type="inferred from homology"/>
<evidence type="ECO:0000313" key="9">
    <source>
        <dbReference type="EMBL" id="MQM11250.1"/>
    </source>
</evidence>
<comment type="similarity">
    <text evidence="2">Belongs to the phosphoenolpyruvate carboxykinase (ATP) family.</text>
</comment>
<keyword evidence="4" id="KW-0547">Nucleotide-binding</keyword>
<dbReference type="GO" id="GO:0006094">
    <property type="term" value="P:gluconeogenesis"/>
    <property type="evidence" value="ECO:0007669"/>
    <property type="project" value="UniProtKB-UniPathway"/>
</dbReference>
<dbReference type="PANTHER" id="PTHR30031:SF2">
    <property type="entry name" value="PHOSPHOENOLPYRUVATE CARBOXYKINASE (ATP)"/>
    <property type="match status" value="1"/>
</dbReference>
<dbReference type="EC" id="4.1.1.49" evidence="3"/>
<dbReference type="Gene3D" id="3.90.228.20">
    <property type="match status" value="1"/>
</dbReference>
<dbReference type="InterPro" id="IPR008210">
    <property type="entry name" value="PEP_carboxykinase_N"/>
</dbReference>
<keyword evidence="6" id="KW-0456">Lyase</keyword>
<evidence type="ECO:0000256" key="2">
    <source>
        <dbReference type="ARBA" id="ARBA00006052"/>
    </source>
</evidence>
<dbReference type="EMBL" id="NMUH01004917">
    <property type="protein sequence ID" value="MQM11250.1"/>
    <property type="molecule type" value="Genomic_DNA"/>
</dbReference>
<dbReference type="GO" id="GO:0005829">
    <property type="term" value="C:cytosol"/>
    <property type="evidence" value="ECO:0007669"/>
    <property type="project" value="TreeGrafter"/>
</dbReference>
<dbReference type="GO" id="GO:0005524">
    <property type="term" value="F:ATP binding"/>
    <property type="evidence" value="ECO:0007669"/>
    <property type="project" value="UniProtKB-KW"/>
</dbReference>
<dbReference type="SUPFAM" id="SSF68923">
    <property type="entry name" value="PEP carboxykinase N-terminal domain"/>
    <property type="match status" value="1"/>
</dbReference>
<gene>
    <name evidence="9" type="ORF">Taro_044158</name>
</gene>
<comment type="caution">
    <text evidence="9">The sequence shown here is derived from an EMBL/GenBank/DDBJ whole genome shotgun (WGS) entry which is preliminary data.</text>
</comment>
<dbReference type="PANTHER" id="PTHR30031">
    <property type="entry name" value="PHOSPHOENOLPYRUVATE CARBOXYKINASE ATP"/>
    <property type="match status" value="1"/>
</dbReference>
<evidence type="ECO:0000256" key="7">
    <source>
        <dbReference type="ARBA" id="ARBA00047371"/>
    </source>
</evidence>
<dbReference type="FunFam" id="3.40.449.10:FF:000008">
    <property type="entry name" value="D111/G-patch domain-containing protein"/>
    <property type="match status" value="1"/>
</dbReference>
<sequence>MIRFEFVSIRPDRPIKPPVCSPGLVRSGARSSSHRGRSSGRQLQQAGRNGEPPREEAAAAECAGFLQVGFCHPHRRGSAAPGLLLDHRRVMRMCNGDQAVERSKGTTFGEGSELSYGFNWALAGRGVLVKDKAFYNLKSSELQNHGAKPIDCLSGLPIHFRGNAVGGASKISKSQFARLLKQVTSHISSISSVFVQDGAIGSSSKCDAKVRVISDSPSAALSLSNIIWKTTTRAVSHDSSPLTVYVATSISPGTGEILGLGSQVNNGFLAVDIERLSLIMCGKAFADVRGVKDALAALAAPVISARGGLPVSARYDLCPFLSLSFVTNVQLIIQFHDLLSVLAFGDSLILLFSSENTVKSCTELHKNVMSADGGVVLSSYGVAPFFQTGDVGAPTLLKKTASLIIASADSSGVLPPITKLSPGQAAYHFLAGYQDGKFVTTYSSSPSPILPLELAKALLTHLEDSGVPSFLVNVSDRGKHISGEDLLKLVKSTLSGNVPDRSLGVVTDPKVGDLKGKYRSFLSSKFQEIPQEFVAHALKLCEELLNRDLQQTITLIGGWRGIPVQYYNMFCRCSLLMVPLPSSAHCTDLQGSPSSF</sequence>